<evidence type="ECO:0000313" key="1">
    <source>
        <dbReference type="EMBL" id="MBO1531518.1"/>
    </source>
</evidence>
<evidence type="ECO:0000313" key="2">
    <source>
        <dbReference type="Proteomes" id="UP000664554"/>
    </source>
</evidence>
<evidence type="ECO:0008006" key="3">
    <source>
        <dbReference type="Google" id="ProtNLM"/>
    </source>
</evidence>
<proteinExistence type="predicted"/>
<name>A0ABS3NQ59_9GAMM</name>
<dbReference type="PANTHER" id="PTHR21174:SF0">
    <property type="entry name" value="HD PHOSPHOHYDROLASE FAMILY PROTEIN-RELATED"/>
    <property type="match status" value="1"/>
</dbReference>
<dbReference type="SUPFAM" id="SSF109604">
    <property type="entry name" value="HD-domain/PDEase-like"/>
    <property type="match status" value="1"/>
</dbReference>
<keyword evidence="2" id="KW-1185">Reference proteome</keyword>
<gene>
    <name evidence="1" type="ORF">J3492_09900</name>
</gene>
<accession>A0ABS3NQ59</accession>
<comment type="caution">
    <text evidence="1">The sequence shown here is derived from an EMBL/GenBank/DDBJ whole genome shotgun (WGS) entry which is preliminary data.</text>
</comment>
<dbReference type="PIRSF" id="PIRSF035170">
    <property type="entry name" value="HD_phosphohydro"/>
    <property type="match status" value="1"/>
</dbReference>
<dbReference type="RefSeq" id="WP_207991891.1">
    <property type="nucleotide sequence ID" value="NZ_JAGBKM010000018.1"/>
</dbReference>
<dbReference type="PANTHER" id="PTHR21174">
    <property type="match status" value="1"/>
</dbReference>
<protein>
    <recommendedName>
        <fullName evidence="3">Metal-dependent HD superfamily phosphohydrolase</fullName>
    </recommendedName>
</protein>
<dbReference type="InterPro" id="IPR009218">
    <property type="entry name" value="HD_phosphohydro"/>
</dbReference>
<dbReference type="EMBL" id="JAGBKM010000018">
    <property type="protein sequence ID" value="MBO1531518.1"/>
    <property type="molecule type" value="Genomic_DNA"/>
</dbReference>
<organism evidence="1 2">
    <name type="scientific">Psychrobacter coccoides</name>
    <dbReference type="NCBI Taxonomy" id="2818440"/>
    <lineage>
        <taxon>Bacteria</taxon>
        <taxon>Pseudomonadati</taxon>
        <taxon>Pseudomonadota</taxon>
        <taxon>Gammaproteobacteria</taxon>
        <taxon>Moraxellales</taxon>
        <taxon>Moraxellaceae</taxon>
        <taxon>Psychrobacter</taxon>
    </lineage>
</organism>
<reference evidence="1 2" key="1">
    <citation type="submission" date="2021-03" db="EMBL/GenBank/DDBJ databases">
        <authorList>
            <person name="Shang D.-D."/>
            <person name="Du Z.-J."/>
            <person name="Chen G.-J."/>
        </authorList>
    </citation>
    <scope>NUCLEOTIDE SEQUENCE [LARGE SCALE GENOMIC DNA]</scope>
    <source>
        <strain evidence="1 2">F1192</strain>
    </source>
</reference>
<dbReference type="Proteomes" id="UP000664554">
    <property type="component" value="Unassembled WGS sequence"/>
</dbReference>
<sequence length="223" mass="25846">MNELPLAAAALGEQFALYLSALSNNIEPAQARLLWQDIAAQYGATQRAYHDLNHLRQLFVQFEQVKHDLHAPSIIALALYYHDVIYEPSRSDNELRSAEYAFAALRPYLRLPQCQHVYALIMMTATHQLGELSDPDKVSDTAYMLDMDLSILGTPWHEYQQYAQAVRQEYHQVPLADYRLGRTQVLTALLSRSRLYLTDYYYQRLEIQARDNIKREISLLLNL</sequence>